<evidence type="ECO:0000313" key="2">
    <source>
        <dbReference type="Proteomes" id="UP000522081"/>
    </source>
</evidence>
<dbReference type="AlphaFoldDB" id="A0A7Z0BTQ7"/>
<dbReference type="EMBL" id="JACBZF010000002">
    <property type="protein sequence ID" value="NYH95419.1"/>
    <property type="molecule type" value="Genomic_DNA"/>
</dbReference>
<name>A0A7Z0BTQ7_9SPHN</name>
<gene>
    <name evidence="1" type="ORF">FHS75_001738</name>
</gene>
<organism evidence="1 2">
    <name type="scientific">Novosphingobium marinum</name>
    <dbReference type="NCBI Taxonomy" id="1514948"/>
    <lineage>
        <taxon>Bacteria</taxon>
        <taxon>Pseudomonadati</taxon>
        <taxon>Pseudomonadota</taxon>
        <taxon>Alphaproteobacteria</taxon>
        <taxon>Sphingomonadales</taxon>
        <taxon>Sphingomonadaceae</taxon>
        <taxon>Novosphingobium</taxon>
    </lineage>
</organism>
<comment type="caution">
    <text evidence="1">The sequence shown here is derived from an EMBL/GenBank/DDBJ whole genome shotgun (WGS) entry which is preliminary data.</text>
</comment>
<sequence length="79" mass="8453">MAEVAIPPIVAKRGWRGVILETAHVAGREMTSVTGRIGLGRAARRRWFPDRALALAHALELAEAHGVGLFDLGEAGPEE</sequence>
<reference evidence="1 2" key="1">
    <citation type="submission" date="2020-07" db="EMBL/GenBank/DDBJ databases">
        <title>Genomic Encyclopedia of Type Strains, Phase IV (KMG-IV): sequencing the most valuable type-strain genomes for metagenomic binning, comparative biology and taxonomic classification.</title>
        <authorList>
            <person name="Goeker M."/>
        </authorList>
    </citation>
    <scope>NUCLEOTIDE SEQUENCE [LARGE SCALE GENOMIC DNA]</scope>
    <source>
        <strain evidence="1 2">DSM 29043</strain>
    </source>
</reference>
<keyword evidence="2" id="KW-1185">Reference proteome</keyword>
<proteinExistence type="predicted"/>
<accession>A0A7Z0BTQ7</accession>
<evidence type="ECO:0000313" key="1">
    <source>
        <dbReference type="EMBL" id="NYH95419.1"/>
    </source>
</evidence>
<dbReference type="RefSeq" id="WP_179407271.1">
    <property type="nucleotide sequence ID" value="NZ_BMGF01000002.1"/>
</dbReference>
<dbReference type="Proteomes" id="UP000522081">
    <property type="component" value="Unassembled WGS sequence"/>
</dbReference>
<protein>
    <submittedName>
        <fullName evidence="1">Uncharacterized protein</fullName>
    </submittedName>
</protein>